<name>A0A225MSB4_9BURK</name>
<accession>A0A225MSB4</accession>
<dbReference type="AlphaFoldDB" id="A0A225MSB4"/>
<evidence type="ECO:0000256" key="4">
    <source>
        <dbReference type="RuleBase" id="RU003719"/>
    </source>
</evidence>
<keyword evidence="8" id="KW-1185">Reference proteome</keyword>
<dbReference type="FunFam" id="3.40.50.720:FF:000213">
    <property type="entry name" value="Putative 2-hydroxyacid dehydrogenase"/>
    <property type="match status" value="1"/>
</dbReference>
<keyword evidence="1" id="KW-0521">NADP</keyword>
<evidence type="ECO:0000259" key="5">
    <source>
        <dbReference type="Pfam" id="PF00389"/>
    </source>
</evidence>
<organism evidence="7 8">
    <name type="scientific">Candidimonas nitroreducens</name>
    <dbReference type="NCBI Taxonomy" id="683354"/>
    <lineage>
        <taxon>Bacteria</taxon>
        <taxon>Pseudomonadati</taxon>
        <taxon>Pseudomonadota</taxon>
        <taxon>Betaproteobacteria</taxon>
        <taxon>Burkholderiales</taxon>
        <taxon>Alcaligenaceae</taxon>
        <taxon>Candidimonas</taxon>
    </lineage>
</organism>
<dbReference type="SUPFAM" id="SSF52283">
    <property type="entry name" value="Formate/glycerate dehydrogenase catalytic domain-like"/>
    <property type="match status" value="1"/>
</dbReference>
<feature type="domain" description="D-isomer specific 2-hydroxyacid dehydrogenase NAD-binding" evidence="6">
    <location>
        <begin position="110"/>
        <end position="282"/>
    </location>
</feature>
<dbReference type="Pfam" id="PF00389">
    <property type="entry name" value="2-Hacid_dh"/>
    <property type="match status" value="1"/>
</dbReference>
<evidence type="ECO:0000259" key="6">
    <source>
        <dbReference type="Pfam" id="PF02826"/>
    </source>
</evidence>
<proteinExistence type="inferred from homology"/>
<protein>
    <submittedName>
        <fullName evidence="7">Hydroxyacid dehydrogenase</fullName>
    </submittedName>
</protein>
<dbReference type="OrthoDB" id="9805416at2"/>
<dbReference type="InterPro" id="IPR006139">
    <property type="entry name" value="D-isomer_2_OHA_DH_cat_dom"/>
</dbReference>
<dbReference type="GO" id="GO:0005829">
    <property type="term" value="C:cytosol"/>
    <property type="evidence" value="ECO:0007669"/>
    <property type="project" value="TreeGrafter"/>
</dbReference>
<sequence>MQAAPPRLLQIGPLPSALEAVLQQRYQMHPLWKEPERGAFLARTAGSFDGAVTMSRHGCTADIFESLGKGVVACFGVGFEGLDLQAAARCGVQVSTTPDVLNDCVADCAFGLILASARGLVAADRHVQQGRWPAGPFPLATRVSGKRLGIVGLGRIGAAIARRGSGFDMPVRYHGRKPRPEVPYDYEPDLIELARWADFLVVACRGGAETHHLINTPVLRALGPQGFLINIARGSVVDEQALAEAIAQEHIAGAGLDVYEHEPHVPPGLLGRDNVVVLPHVAATTRETRAAMEQLVLDNLQAYFTTGKVLTPPA</sequence>
<evidence type="ECO:0000313" key="7">
    <source>
        <dbReference type="EMBL" id="OWT64118.1"/>
    </source>
</evidence>
<dbReference type="RefSeq" id="WP_088602698.1">
    <property type="nucleotide sequence ID" value="NZ_NJIH01000003.1"/>
</dbReference>
<evidence type="ECO:0000256" key="2">
    <source>
        <dbReference type="ARBA" id="ARBA00023002"/>
    </source>
</evidence>
<keyword evidence="2 4" id="KW-0560">Oxidoreductase</keyword>
<dbReference type="SUPFAM" id="SSF51735">
    <property type="entry name" value="NAD(P)-binding Rossmann-fold domains"/>
    <property type="match status" value="1"/>
</dbReference>
<evidence type="ECO:0000256" key="1">
    <source>
        <dbReference type="ARBA" id="ARBA00022857"/>
    </source>
</evidence>
<dbReference type="GO" id="GO:0051287">
    <property type="term" value="F:NAD binding"/>
    <property type="evidence" value="ECO:0007669"/>
    <property type="project" value="InterPro"/>
</dbReference>
<dbReference type="PANTHER" id="PTHR10996:SF178">
    <property type="entry name" value="2-HYDROXYACID DEHYDROGENASE YGL185C-RELATED"/>
    <property type="match status" value="1"/>
</dbReference>
<dbReference type="GO" id="GO:0016618">
    <property type="term" value="F:hydroxypyruvate reductase [NAD(P)H] activity"/>
    <property type="evidence" value="ECO:0007669"/>
    <property type="project" value="TreeGrafter"/>
</dbReference>
<reference evidence="8" key="1">
    <citation type="submission" date="2017-06" db="EMBL/GenBank/DDBJ databases">
        <title>Herbaspirillum phytohormonus sp. nov., isolated from the root nodule of Robinia pseudoacacia in lead-zinc mine.</title>
        <authorList>
            <person name="Fan M."/>
            <person name="Lin Y."/>
        </authorList>
    </citation>
    <scope>NUCLEOTIDE SEQUENCE [LARGE SCALE GENOMIC DNA]</scope>
    <source>
        <strain evidence="8">SC-089</strain>
    </source>
</reference>
<dbReference type="Proteomes" id="UP000214603">
    <property type="component" value="Unassembled WGS sequence"/>
</dbReference>
<dbReference type="InterPro" id="IPR050223">
    <property type="entry name" value="D-isomer_2-hydroxyacid_DH"/>
</dbReference>
<evidence type="ECO:0000256" key="3">
    <source>
        <dbReference type="ARBA" id="ARBA00023027"/>
    </source>
</evidence>
<dbReference type="CDD" id="cd12156">
    <property type="entry name" value="HPPR"/>
    <property type="match status" value="1"/>
</dbReference>
<dbReference type="Pfam" id="PF02826">
    <property type="entry name" value="2-Hacid_dh_C"/>
    <property type="match status" value="1"/>
</dbReference>
<dbReference type="GO" id="GO:0030267">
    <property type="term" value="F:glyoxylate reductase (NADPH) activity"/>
    <property type="evidence" value="ECO:0007669"/>
    <property type="project" value="TreeGrafter"/>
</dbReference>
<keyword evidence="3" id="KW-0520">NAD</keyword>
<dbReference type="Gene3D" id="3.40.50.720">
    <property type="entry name" value="NAD(P)-binding Rossmann-like Domain"/>
    <property type="match status" value="2"/>
</dbReference>
<comment type="similarity">
    <text evidence="4">Belongs to the D-isomer specific 2-hydroxyacid dehydrogenase family.</text>
</comment>
<feature type="domain" description="D-isomer specific 2-hydroxyacid dehydrogenase catalytic" evidence="5">
    <location>
        <begin position="34"/>
        <end position="309"/>
    </location>
</feature>
<gene>
    <name evidence="7" type="ORF">CEY11_07460</name>
</gene>
<dbReference type="PANTHER" id="PTHR10996">
    <property type="entry name" value="2-HYDROXYACID DEHYDROGENASE-RELATED"/>
    <property type="match status" value="1"/>
</dbReference>
<comment type="caution">
    <text evidence="7">The sequence shown here is derived from an EMBL/GenBank/DDBJ whole genome shotgun (WGS) entry which is preliminary data.</text>
</comment>
<dbReference type="InterPro" id="IPR036291">
    <property type="entry name" value="NAD(P)-bd_dom_sf"/>
</dbReference>
<dbReference type="InterPro" id="IPR006140">
    <property type="entry name" value="D-isomer_DH_NAD-bd"/>
</dbReference>
<dbReference type="EMBL" id="NJIH01000003">
    <property type="protein sequence ID" value="OWT64118.1"/>
    <property type="molecule type" value="Genomic_DNA"/>
</dbReference>
<evidence type="ECO:0000313" key="8">
    <source>
        <dbReference type="Proteomes" id="UP000214603"/>
    </source>
</evidence>